<feature type="transmembrane region" description="Helical" evidence="9">
    <location>
        <begin position="940"/>
        <end position="960"/>
    </location>
</feature>
<feature type="compositionally biased region" description="Polar residues" evidence="8">
    <location>
        <begin position="653"/>
        <end position="666"/>
    </location>
</feature>
<evidence type="ECO:0000256" key="7">
    <source>
        <dbReference type="ARBA" id="ARBA00023136"/>
    </source>
</evidence>
<evidence type="ECO:0000259" key="10">
    <source>
        <dbReference type="PROSITE" id="PS50893"/>
    </source>
</evidence>
<dbReference type="OrthoDB" id="6500128at2759"/>
<feature type="domain" description="ABC transmembrane type-1" evidence="11">
    <location>
        <begin position="44"/>
        <end position="335"/>
    </location>
</feature>
<dbReference type="InterPro" id="IPR003593">
    <property type="entry name" value="AAA+_ATPase"/>
</dbReference>
<feature type="region of interest" description="Disordered" evidence="8">
    <location>
        <begin position="1"/>
        <end position="21"/>
    </location>
</feature>
<keyword evidence="7 9" id="KW-0472">Membrane</keyword>
<feature type="domain" description="ABC transmembrane type-1" evidence="11">
    <location>
        <begin position="823"/>
        <end position="1108"/>
    </location>
</feature>
<feature type="transmembrane region" description="Helical" evidence="9">
    <location>
        <begin position="966"/>
        <end position="986"/>
    </location>
</feature>
<feature type="transmembrane region" description="Helical" evidence="9">
    <location>
        <begin position="820"/>
        <end position="843"/>
    </location>
</feature>
<dbReference type="PANTHER" id="PTHR43394:SF15">
    <property type="entry name" value="ALPHA-FACTOR-TRANSPORTING ATPASE"/>
    <property type="match status" value="1"/>
</dbReference>
<dbReference type="CDD" id="cd18578">
    <property type="entry name" value="ABC_6TM_Pgp_ABCB1_D2_like"/>
    <property type="match status" value="1"/>
</dbReference>
<dbReference type="GO" id="GO:0005524">
    <property type="term" value="F:ATP binding"/>
    <property type="evidence" value="ECO:0007669"/>
    <property type="project" value="UniProtKB-KW"/>
</dbReference>
<keyword evidence="2" id="KW-0813">Transport</keyword>
<feature type="transmembrane region" description="Helical" evidence="9">
    <location>
        <begin position="1077"/>
        <end position="1100"/>
    </location>
</feature>
<name>A0A6A6GVU9_VIRVR</name>
<feature type="transmembrane region" description="Helical" evidence="9">
    <location>
        <begin position="93"/>
        <end position="116"/>
    </location>
</feature>
<feature type="region of interest" description="Disordered" evidence="8">
    <location>
        <begin position="609"/>
        <end position="668"/>
    </location>
</feature>
<dbReference type="PROSITE" id="PS00211">
    <property type="entry name" value="ABC_TRANSPORTER_1"/>
    <property type="match status" value="1"/>
</dbReference>
<feature type="region of interest" description="Disordered" evidence="8">
    <location>
        <begin position="1404"/>
        <end position="1438"/>
    </location>
</feature>
<accession>A0A6A6GVU9</accession>
<dbReference type="InterPro" id="IPR027417">
    <property type="entry name" value="P-loop_NTPase"/>
</dbReference>
<reference evidence="12" key="1">
    <citation type="journal article" date="2020" name="Stud. Mycol.">
        <title>101 Dothideomycetes genomes: a test case for predicting lifestyles and emergence of pathogens.</title>
        <authorList>
            <person name="Haridas S."/>
            <person name="Albert R."/>
            <person name="Binder M."/>
            <person name="Bloem J."/>
            <person name="Labutti K."/>
            <person name="Salamov A."/>
            <person name="Andreopoulos B."/>
            <person name="Baker S."/>
            <person name="Barry K."/>
            <person name="Bills G."/>
            <person name="Bluhm B."/>
            <person name="Cannon C."/>
            <person name="Castanera R."/>
            <person name="Culley D."/>
            <person name="Daum C."/>
            <person name="Ezra D."/>
            <person name="Gonzalez J."/>
            <person name="Henrissat B."/>
            <person name="Kuo A."/>
            <person name="Liang C."/>
            <person name="Lipzen A."/>
            <person name="Lutzoni F."/>
            <person name="Magnuson J."/>
            <person name="Mondo S."/>
            <person name="Nolan M."/>
            <person name="Ohm R."/>
            <person name="Pangilinan J."/>
            <person name="Park H.-J."/>
            <person name="Ramirez L."/>
            <person name="Alfaro M."/>
            <person name="Sun H."/>
            <person name="Tritt A."/>
            <person name="Yoshinaga Y."/>
            <person name="Zwiers L.-H."/>
            <person name="Turgeon B."/>
            <person name="Goodwin S."/>
            <person name="Spatafora J."/>
            <person name="Crous P."/>
            <person name="Grigoriev I."/>
        </authorList>
    </citation>
    <scope>NUCLEOTIDE SEQUENCE</scope>
    <source>
        <strain evidence="12">Tuck. ex Michener</strain>
    </source>
</reference>
<feature type="compositionally biased region" description="Basic and acidic residues" evidence="8">
    <location>
        <begin position="1404"/>
        <end position="1431"/>
    </location>
</feature>
<comment type="subcellular location">
    <subcellularLocation>
        <location evidence="1">Membrane</location>
        <topology evidence="1">Multi-pass membrane protein</topology>
    </subcellularLocation>
</comment>
<feature type="domain" description="ABC transporter" evidence="10">
    <location>
        <begin position="372"/>
        <end position="611"/>
    </location>
</feature>
<evidence type="ECO:0000256" key="8">
    <source>
        <dbReference type="SAM" id="MobiDB-lite"/>
    </source>
</evidence>
<protein>
    <submittedName>
        <fullName evidence="12">Multidrug resistance protein 1</fullName>
    </submittedName>
</protein>
<dbReference type="GO" id="GO:0005743">
    <property type="term" value="C:mitochondrial inner membrane"/>
    <property type="evidence" value="ECO:0007669"/>
    <property type="project" value="TreeGrafter"/>
</dbReference>
<dbReference type="InterPro" id="IPR017871">
    <property type="entry name" value="ABC_transporter-like_CS"/>
</dbReference>
<evidence type="ECO:0000313" key="12">
    <source>
        <dbReference type="EMBL" id="KAF2229640.1"/>
    </source>
</evidence>
<dbReference type="PANTHER" id="PTHR43394">
    <property type="entry name" value="ATP-DEPENDENT PERMEASE MDL1, MITOCHONDRIAL"/>
    <property type="match status" value="1"/>
</dbReference>
<proteinExistence type="predicted"/>
<dbReference type="InterPro" id="IPR011527">
    <property type="entry name" value="ABC1_TM_dom"/>
</dbReference>
<keyword evidence="6 9" id="KW-1133">Transmembrane helix</keyword>
<dbReference type="FunFam" id="3.40.50.300:FF:000604">
    <property type="entry name" value="ABC transporter B family member 28"/>
    <property type="match status" value="1"/>
</dbReference>
<gene>
    <name evidence="12" type="ORF">EV356DRAFT_455511</name>
</gene>
<dbReference type="SUPFAM" id="SSF90123">
    <property type="entry name" value="ABC transporter transmembrane region"/>
    <property type="match status" value="2"/>
</dbReference>
<evidence type="ECO:0000313" key="13">
    <source>
        <dbReference type="Proteomes" id="UP000800092"/>
    </source>
</evidence>
<dbReference type="Pfam" id="PF00664">
    <property type="entry name" value="ABC_membrane"/>
    <property type="match status" value="2"/>
</dbReference>
<keyword evidence="3 9" id="KW-0812">Transmembrane</keyword>
<sequence>MPQDEKDQGQTEEDNLDDSQEARVAPWSALFTFTTKRHTGVLCLALVFSVISGANVPAKAYLIGKAFNSFTTFGAGQISGAELKKEVAKYCTYLAVVGLLNWLTSAAFFMFWLAFAEMQAKCARDRVFEGLLEKDMTWYDLRKNGISASIPRFQMQIRELQTALSAPMGDLAQYTFVFFSCLGLAFYYAWDLTLVTIAGVPVIFVGVSQFSRLVHAAIGDQQEAMTEASKHTTTAFSSIDIVKYFNGQKCEVDKYKNAIGVAAKHYGRQAHWNAFQQGFVTLCTRAMFVQGFWYGSTLIGGNKKRPGQVLTTFWAALQAVGALQSILPQMIVLEKGRAAGAKLRRVAEQVHKRQAKKVVIEIQRADASSGGINFENVSFAYPSRPDQKVLRDVTLAFRAAETTFVIGKSGSGKSTLGQLLMRFYNPEAGKITLDRTSISDLSTTFLRSNITLVEQQSILFNDTIYWNLAFGSRNGREVSEKEVRDAIAFALLQQAVQGMPNSLDTMVGAQGSSMSGGQKQRMALARTRIRDTPILILDESTSALDHTTRELVMRAIRIWREGKTTLIITHDIAAIEPQDFVYIMEDGAVVEQGYRDKIETVQDSPFQGFITAGKLPSTQASPRSSPTKSDLFTRRSSSVKLQDSIPPHLNMKDTPSQRTSYASPNISPRPKSAIWSPYALTIQASPASPFQRPLSVSMTPQSNPRWSLYMPDDEARPPKPPPKEMQSGHPKQHSNMQQELIGKRNGRTDEQATPSRVRDSPATSLPRDRSVSPLSLDSDIGQQARVKPTAEEDGSSTSEIWPARKILTTVWPSLGWSTRLVLLLGFMAALAHAVAIPIFSWLFSRLISTFFNTAERQKDAMTYSLGILAIAFGDGFGIYFMHMLLEYCGQCWADHIRLRALARILAQSKEFFARKENSVSRLAESLDRNAEEMRYLVSRFAGLIFVAIVMMGTSIVWALVDAWQVTLIGLVCAPYVYAVSKAYAAISSKWESISNDAAEAAAAIFTETFTSIKTVRSLTLEGHFRRKHLAATQQCLKVGLQRSFYTGFFFGLTESSIQFVTALIFYSGALLVSRGHIAVPSIIGAFSQLLFSIANVSGILEFIPQMSSSLDTATRLLRLANLSTSSSHECVGHAYISAIGDIEFRSCNFSYPSHPRDLVLSNLNLTIKRNRTIALVGASGSGKSTIASLILGIYPPNPSPVFDLRAPPPLCISGRSITRLDIPTLRSLIGVVPQTPILFPASLYENIVYGLPEGSPYRRRENVRKAAQQAGVDEWISSLPESYDTVIGEGGSGLSGGQAQRVAIARALVREVKCLVLDECTSALDVESSALVRDTIVTVTREKRERDEGMTVLIITHSVEMMRIADDIAMLEKGSVVEEGDFEGLMKRKGAFWSLVRGVEAERGHVEPAEKTGKGKEVLKRSESHEAEDRTVGYGEAF</sequence>
<keyword evidence="5" id="KW-0067">ATP-binding</keyword>
<dbReference type="InterPro" id="IPR003439">
    <property type="entry name" value="ABC_transporter-like_ATP-bd"/>
</dbReference>
<feature type="transmembrane region" description="Helical" evidence="9">
    <location>
        <begin position="41"/>
        <end position="63"/>
    </location>
</feature>
<dbReference type="EMBL" id="ML991858">
    <property type="protein sequence ID" value="KAF2229640.1"/>
    <property type="molecule type" value="Genomic_DNA"/>
</dbReference>
<dbReference type="Proteomes" id="UP000800092">
    <property type="component" value="Unassembled WGS sequence"/>
</dbReference>
<keyword evidence="13" id="KW-1185">Reference proteome</keyword>
<dbReference type="FunFam" id="3.40.50.300:FF:001471">
    <property type="entry name" value="P-loop containing nucleoside triphosphate hydrolase protein"/>
    <property type="match status" value="1"/>
</dbReference>
<evidence type="ECO:0000256" key="1">
    <source>
        <dbReference type="ARBA" id="ARBA00004141"/>
    </source>
</evidence>
<dbReference type="GO" id="GO:0016887">
    <property type="term" value="F:ATP hydrolysis activity"/>
    <property type="evidence" value="ECO:0007669"/>
    <property type="project" value="InterPro"/>
</dbReference>
<feature type="transmembrane region" description="Helical" evidence="9">
    <location>
        <begin position="1044"/>
        <end position="1065"/>
    </location>
</feature>
<dbReference type="Gene3D" id="1.20.1560.10">
    <property type="entry name" value="ABC transporter type 1, transmembrane domain"/>
    <property type="match status" value="2"/>
</dbReference>
<evidence type="ECO:0000256" key="2">
    <source>
        <dbReference type="ARBA" id="ARBA00022448"/>
    </source>
</evidence>
<evidence type="ECO:0000256" key="9">
    <source>
        <dbReference type="SAM" id="Phobius"/>
    </source>
</evidence>
<feature type="compositionally biased region" description="Acidic residues" evidence="8">
    <location>
        <begin position="10"/>
        <end position="19"/>
    </location>
</feature>
<feature type="transmembrane region" description="Helical" evidence="9">
    <location>
        <begin position="863"/>
        <end position="881"/>
    </location>
</feature>
<organism evidence="12 13">
    <name type="scientific">Viridothelium virens</name>
    <name type="common">Speckled blister lichen</name>
    <name type="synonym">Trypethelium virens</name>
    <dbReference type="NCBI Taxonomy" id="1048519"/>
    <lineage>
        <taxon>Eukaryota</taxon>
        <taxon>Fungi</taxon>
        <taxon>Dikarya</taxon>
        <taxon>Ascomycota</taxon>
        <taxon>Pezizomycotina</taxon>
        <taxon>Dothideomycetes</taxon>
        <taxon>Dothideomycetes incertae sedis</taxon>
        <taxon>Trypetheliales</taxon>
        <taxon>Trypetheliaceae</taxon>
        <taxon>Viridothelium</taxon>
    </lineage>
</organism>
<dbReference type="InterPro" id="IPR039421">
    <property type="entry name" value="Type_1_exporter"/>
</dbReference>
<dbReference type="GO" id="GO:0090374">
    <property type="term" value="P:oligopeptide export from mitochondrion"/>
    <property type="evidence" value="ECO:0007669"/>
    <property type="project" value="TreeGrafter"/>
</dbReference>
<dbReference type="Pfam" id="PF00005">
    <property type="entry name" value="ABC_tran"/>
    <property type="match status" value="2"/>
</dbReference>
<dbReference type="PROSITE" id="PS50929">
    <property type="entry name" value="ABC_TM1F"/>
    <property type="match status" value="2"/>
</dbReference>
<feature type="domain" description="ABC transporter" evidence="10">
    <location>
        <begin position="1144"/>
        <end position="1398"/>
    </location>
</feature>
<evidence type="ECO:0000256" key="5">
    <source>
        <dbReference type="ARBA" id="ARBA00022840"/>
    </source>
</evidence>
<evidence type="ECO:0000259" key="11">
    <source>
        <dbReference type="PROSITE" id="PS50929"/>
    </source>
</evidence>
<dbReference type="CDD" id="cd18577">
    <property type="entry name" value="ABC_6TM_Pgp_ABCB1_D1_like"/>
    <property type="match status" value="1"/>
</dbReference>
<feature type="region of interest" description="Disordered" evidence="8">
    <location>
        <begin position="690"/>
        <end position="797"/>
    </location>
</feature>
<dbReference type="SMART" id="SM00382">
    <property type="entry name" value="AAA"/>
    <property type="match status" value="2"/>
</dbReference>
<dbReference type="GO" id="GO:0015421">
    <property type="term" value="F:ABC-type oligopeptide transporter activity"/>
    <property type="evidence" value="ECO:0007669"/>
    <property type="project" value="TreeGrafter"/>
</dbReference>
<evidence type="ECO:0000256" key="4">
    <source>
        <dbReference type="ARBA" id="ARBA00022741"/>
    </source>
</evidence>
<keyword evidence="4" id="KW-0547">Nucleotide-binding</keyword>
<dbReference type="SUPFAM" id="SSF52540">
    <property type="entry name" value="P-loop containing nucleoside triphosphate hydrolases"/>
    <property type="match status" value="2"/>
</dbReference>
<evidence type="ECO:0000256" key="6">
    <source>
        <dbReference type="ARBA" id="ARBA00022989"/>
    </source>
</evidence>
<feature type="compositionally biased region" description="Polar residues" evidence="8">
    <location>
        <begin position="616"/>
        <end position="641"/>
    </location>
</feature>
<dbReference type="PROSITE" id="PS50893">
    <property type="entry name" value="ABC_TRANSPORTER_2"/>
    <property type="match status" value="2"/>
</dbReference>
<dbReference type="InterPro" id="IPR036640">
    <property type="entry name" value="ABC1_TM_sf"/>
</dbReference>
<feature type="compositionally biased region" description="Polar residues" evidence="8">
    <location>
        <begin position="690"/>
        <end position="705"/>
    </location>
</feature>
<dbReference type="Gene3D" id="3.40.50.300">
    <property type="entry name" value="P-loop containing nucleotide triphosphate hydrolases"/>
    <property type="match status" value="2"/>
</dbReference>
<evidence type="ECO:0000256" key="3">
    <source>
        <dbReference type="ARBA" id="ARBA00022692"/>
    </source>
</evidence>